<name>A0A7X2Z0T7_9BACL</name>
<dbReference type="Proteomes" id="UP000447876">
    <property type="component" value="Unassembled WGS sequence"/>
</dbReference>
<dbReference type="EMBL" id="WNZW01000003">
    <property type="protein sequence ID" value="MUG45512.1"/>
    <property type="molecule type" value="Genomic_DNA"/>
</dbReference>
<protein>
    <submittedName>
        <fullName evidence="1">Uncharacterized protein</fullName>
    </submittedName>
</protein>
<dbReference type="RefSeq" id="WP_155610929.1">
    <property type="nucleotide sequence ID" value="NZ_WNZW01000003.1"/>
</dbReference>
<accession>A0A7X2Z0T7</accession>
<evidence type="ECO:0000313" key="1">
    <source>
        <dbReference type="EMBL" id="MUG45512.1"/>
    </source>
</evidence>
<proteinExistence type="predicted"/>
<evidence type="ECO:0000313" key="2">
    <source>
        <dbReference type="Proteomes" id="UP000447876"/>
    </source>
</evidence>
<gene>
    <name evidence="1" type="ORF">GNP95_10985</name>
</gene>
<organism evidence="1 2">
    <name type="scientific">Paenibacillus woosongensis</name>
    <dbReference type="NCBI Taxonomy" id="307580"/>
    <lineage>
        <taxon>Bacteria</taxon>
        <taxon>Bacillati</taxon>
        <taxon>Bacillota</taxon>
        <taxon>Bacilli</taxon>
        <taxon>Bacillales</taxon>
        <taxon>Paenibacillaceae</taxon>
        <taxon>Paenibacillus</taxon>
    </lineage>
</organism>
<reference evidence="1 2" key="1">
    <citation type="submission" date="2019-11" db="EMBL/GenBank/DDBJ databases">
        <title>Draft genome sequences of five Paenibacillus species of dairy origin.</title>
        <authorList>
            <person name="Olajide A.M."/>
            <person name="Chen S."/>
            <person name="Lapointe G."/>
        </authorList>
    </citation>
    <scope>NUCLEOTIDE SEQUENCE [LARGE SCALE GENOMIC DNA]</scope>
    <source>
        <strain evidence="1 2">12CR55</strain>
    </source>
</reference>
<sequence length="163" mass="18358">MQQPMLDLADYGPWLVTHKGDRACRLLADRHYSRQNVGHPMFTRPGRNLVLRTAAGDAVWVTWSGIRDDALQAWECTIFRNESQHLSSDMIRAAVAATIAEWGQPPPDGIITYVDQSKVRSSNPGFCFLSAGFRRIGKSKRRGLRLLQYHSLTSVKNMSDTGR</sequence>
<dbReference type="OrthoDB" id="8447034at2"/>
<comment type="caution">
    <text evidence="1">The sequence shown here is derived from an EMBL/GenBank/DDBJ whole genome shotgun (WGS) entry which is preliminary data.</text>
</comment>
<dbReference type="AlphaFoldDB" id="A0A7X2Z0T7"/>